<dbReference type="SMART" id="SM00729">
    <property type="entry name" value="Elp3"/>
    <property type="match status" value="1"/>
</dbReference>
<keyword evidence="9 14" id="KW-0819">tRNA processing</keyword>
<dbReference type="GO" id="GO:0002935">
    <property type="term" value="F:tRNA (adenine(37)-C2)-methyltransferase activity"/>
    <property type="evidence" value="ECO:0007669"/>
    <property type="project" value="UniProtKB-UniRule"/>
</dbReference>
<feature type="active site" description="Proton acceptor" evidence="14">
    <location>
        <position position="92"/>
    </location>
</feature>
<evidence type="ECO:0000256" key="13">
    <source>
        <dbReference type="ARBA" id="ARBA00023157"/>
    </source>
</evidence>
<dbReference type="InterPro" id="IPR027492">
    <property type="entry name" value="RNA_MTrfase_RlmN"/>
</dbReference>
<dbReference type="InterPro" id="IPR013785">
    <property type="entry name" value="Aldolase_TIM"/>
</dbReference>
<dbReference type="InterPro" id="IPR040072">
    <property type="entry name" value="Methyltransferase_A"/>
</dbReference>
<feature type="binding site" evidence="14">
    <location>
        <position position="119"/>
    </location>
    <ligand>
        <name>[4Fe-4S] cluster</name>
        <dbReference type="ChEBI" id="CHEBI:49883"/>
        <note>4Fe-4S-S-AdoMet</note>
    </ligand>
</feature>
<accession>A0A0S2HZF3</accession>
<dbReference type="GO" id="GO:0019843">
    <property type="term" value="F:rRNA binding"/>
    <property type="evidence" value="ECO:0007669"/>
    <property type="project" value="UniProtKB-UniRule"/>
</dbReference>
<organism evidence="16 17">
    <name type="scientific">Salinivirga cyanobacteriivorans</name>
    <dbReference type="NCBI Taxonomy" id="1307839"/>
    <lineage>
        <taxon>Bacteria</taxon>
        <taxon>Pseudomonadati</taxon>
        <taxon>Bacteroidota</taxon>
        <taxon>Bacteroidia</taxon>
        <taxon>Bacteroidales</taxon>
        <taxon>Salinivirgaceae</taxon>
        <taxon>Salinivirga</taxon>
    </lineage>
</organism>
<feature type="domain" description="Radical SAM core" evidence="15">
    <location>
        <begin position="98"/>
        <end position="331"/>
    </location>
</feature>
<dbReference type="GO" id="GO:0005737">
    <property type="term" value="C:cytoplasm"/>
    <property type="evidence" value="ECO:0007669"/>
    <property type="project" value="UniProtKB-SubCell"/>
</dbReference>
<keyword evidence="3 14" id="KW-0004">4Fe-4S</keyword>
<dbReference type="InterPro" id="IPR058240">
    <property type="entry name" value="rSAM_sf"/>
</dbReference>
<dbReference type="RefSeq" id="WP_081421476.1">
    <property type="nucleotide sequence ID" value="NZ_CP013118.1"/>
</dbReference>
<keyword evidence="11 14" id="KW-0408">Iron</keyword>
<evidence type="ECO:0000256" key="7">
    <source>
        <dbReference type="ARBA" id="ARBA00022679"/>
    </source>
</evidence>
<dbReference type="OrthoDB" id="9793973at2"/>
<comment type="subcellular location">
    <subcellularLocation>
        <location evidence="1 14">Cytoplasm</location>
    </subcellularLocation>
</comment>
<evidence type="ECO:0000259" key="15">
    <source>
        <dbReference type="PROSITE" id="PS51918"/>
    </source>
</evidence>
<evidence type="ECO:0000256" key="12">
    <source>
        <dbReference type="ARBA" id="ARBA00023014"/>
    </source>
</evidence>
<protein>
    <recommendedName>
        <fullName evidence="14">Probable dual-specificity RNA methyltransferase RlmN</fullName>
        <ecNumber evidence="14">2.1.1.192</ecNumber>
    </recommendedName>
    <alternativeName>
        <fullName evidence="14">23S rRNA (adenine(2503)-C(2))-methyltransferase</fullName>
    </alternativeName>
    <alternativeName>
        <fullName evidence="14">23S rRNA m2A2503 methyltransferase</fullName>
    </alternativeName>
    <alternativeName>
        <fullName evidence="14">Ribosomal RNA large subunit methyltransferase N</fullName>
    </alternativeName>
    <alternativeName>
        <fullName evidence="14">tRNA (adenine(37)-C(2))-methyltransferase</fullName>
    </alternativeName>
    <alternativeName>
        <fullName evidence="14">tRNA m2A37 methyltransferase</fullName>
    </alternativeName>
</protein>
<evidence type="ECO:0000256" key="14">
    <source>
        <dbReference type="HAMAP-Rule" id="MF_01849"/>
    </source>
</evidence>
<dbReference type="NCBIfam" id="TIGR00048">
    <property type="entry name" value="rRNA_mod_RlmN"/>
    <property type="match status" value="1"/>
</dbReference>
<dbReference type="PANTHER" id="PTHR30544:SF5">
    <property type="entry name" value="RADICAL SAM CORE DOMAIN-CONTAINING PROTEIN"/>
    <property type="match status" value="1"/>
</dbReference>
<dbReference type="SFLD" id="SFLDG01062">
    <property type="entry name" value="methyltransferase_(Class_A)"/>
    <property type="match status" value="1"/>
</dbReference>
<dbReference type="STRING" id="1307839.L21SP5_01674"/>
<dbReference type="HAMAP" id="MF_01849">
    <property type="entry name" value="RNA_methyltr_RlmN"/>
    <property type="match status" value="1"/>
</dbReference>
<evidence type="ECO:0000256" key="3">
    <source>
        <dbReference type="ARBA" id="ARBA00022485"/>
    </source>
</evidence>
<proteinExistence type="inferred from homology"/>
<keyword evidence="12 14" id="KW-0411">Iron-sulfur</keyword>
<dbReference type="GO" id="GO:0000049">
    <property type="term" value="F:tRNA binding"/>
    <property type="evidence" value="ECO:0007669"/>
    <property type="project" value="UniProtKB-UniRule"/>
</dbReference>
<gene>
    <name evidence="14 16" type="primary">rlmN</name>
    <name evidence="16" type="ORF">L21SP5_01674</name>
</gene>
<dbReference type="FunFam" id="3.20.20.70:FF:000014">
    <property type="entry name" value="Probable dual-specificity RNA methyltransferase RlmN"/>
    <property type="match status" value="1"/>
</dbReference>
<evidence type="ECO:0000256" key="9">
    <source>
        <dbReference type="ARBA" id="ARBA00022694"/>
    </source>
</evidence>
<dbReference type="PIRSF" id="PIRSF006004">
    <property type="entry name" value="CHP00048"/>
    <property type="match status" value="1"/>
</dbReference>
<dbReference type="Gene3D" id="1.10.150.530">
    <property type="match status" value="1"/>
</dbReference>
<evidence type="ECO:0000313" key="17">
    <source>
        <dbReference type="Proteomes" id="UP000064893"/>
    </source>
</evidence>
<dbReference type="CDD" id="cd01335">
    <property type="entry name" value="Radical_SAM"/>
    <property type="match status" value="1"/>
</dbReference>
<dbReference type="Gene3D" id="3.20.20.70">
    <property type="entry name" value="Aldolase class I"/>
    <property type="match status" value="1"/>
</dbReference>
<comment type="caution">
    <text evidence="14">Lacks conserved residue(s) required for the propagation of feature annotation.</text>
</comment>
<keyword evidence="7 14" id="KW-0808">Transferase</keyword>
<sequence length="346" mass="38664">MEKKDLRSIVGQEMLDFLAKHKQKPFRAKQVNQWLWERGATNIRQMKNLPGTLLDVLEEAFEIPAASVQNAQTATDGTSKVAFEFHDGQLAEGVYIPSRKRVTACVSSQTGCNLNCAFCATGQLTHGRNLTAGEIFDQVVAIKNMAEEQGNRLTNIVYMGMGEPLLNYDNVLQSVDYITGKPGLEMSPSRITVSTAGIVPGIMKLADDKVRFHLAISLHSAIDETRNRLMPINKKYPLDALSEAIQYFHEKTGERITFEYLMLRGVNDSLDEAAALARFCKSFPVKINLIEYNPVEAFDLKPSTQETVNDFVQFLEKRNMIVNVRRSKGQQIDAACGQLANRNVNS</sequence>
<evidence type="ECO:0000256" key="11">
    <source>
        <dbReference type="ARBA" id="ARBA00023004"/>
    </source>
</evidence>
<comment type="cofactor">
    <cofactor evidence="14">
        <name>[4Fe-4S] cluster</name>
        <dbReference type="ChEBI" id="CHEBI:49883"/>
    </cofactor>
    <text evidence="14">Binds 1 [4Fe-4S] cluster. The cluster is coordinated with 3 cysteines and an exchangeable S-adenosyl-L-methionine.</text>
</comment>
<dbReference type="Proteomes" id="UP000064893">
    <property type="component" value="Chromosome"/>
</dbReference>
<dbReference type="KEGG" id="blq:L21SP5_01674"/>
<evidence type="ECO:0000256" key="4">
    <source>
        <dbReference type="ARBA" id="ARBA00022490"/>
    </source>
</evidence>
<dbReference type="PATRIC" id="fig|1307839.3.peg.1774"/>
<dbReference type="Pfam" id="PF04055">
    <property type="entry name" value="Radical_SAM"/>
    <property type="match status" value="1"/>
</dbReference>
<keyword evidence="13 14" id="KW-1015">Disulfide bond</keyword>
<feature type="binding site" evidence="14">
    <location>
        <begin position="162"/>
        <end position="163"/>
    </location>
    <ligand>
        <name>S-adenosyl-L-methionine</name>
        <dbReference type="ChEBI" id="CHEBI:59789"/>
    </ligand>
</feature>
<dbReference type="GO" id="GO:0046872">
    <property type="term" value="F:metal ion binding"/>
    <property type="evidence" value="ECO:0007669"/>
    <property type="project" value="UniProtKB-KW"/>
</dbReference>
<dbReference type="SFLD" id="SFLDF00275">
    <property type="entry name" value="adenosine_C2_methyltransferase"/>
    <property type="match status" value="1"/>
</dbReference>
<dbReference type="InterPro" id="IPR007197">
    <property type="entry name" value="rSAM"/>
</dbReference>
<dbReference type="AlphaFoldDB" id="A0A0S2HZF3"/>
<evidence type="ECO:0000256" key="1">
    <source>
        <dbReference type="ARBA" id="ARBA00004496"/>
    </source>
</evidence>
<comment type="miscellaneous">
    <text evidence="14">Reaction proceeds by a ping-pong mechanism involving intermediate methylation of a conserved cysteine residue.</text>
</comment>
<dbReference type="SFLD" id="SFLDS00029">
    <property type="entry name" value="Radical_SAM"/>
    <property type="match status" value="1"/>
</dbReference>
<dbReference type="EC" id="2.1.1.192" evidence="14"/>
<feature type="binding site" evidence="14">
    <location>
        <position position="293"/>
    </location>
    <ligand>
        <name>S-adenosyl-L-methionine</name>
        <dbReference type="ChEBI" id="CHEBI:59789"/>
    </ligand>
</feature>
<feature type="binding site" evidence="14">
    <location>
        <begin position="217"/>
        <end position="219"/>
    </location>
    <ligand>
        <name>S-adenosyl-L-methionine</name>
        <dbReference type="ChEBI" id="CHEBI:59789"/>
    </ligand>
</feature>
<comment type="catalytic activity">
    <reaction evidence="14">
        <text>adenosine(37) in tRNA + 2 reduced [2Fe-2S]-[ferredoxin] + 2 S-adenosyl-L-methionine = 2-methyladenosine(37) in tRNA + 5'-deoxyadenosine + L-methionine + 2 oxidized [2Fe-2S]-[ferredoxin] + S-adenosyl-L-homocysteine</text>
        <dbReference type="Rhea" id="RHEA:43332"/>
        <dbReference type="Rhea" id="RHEA-COMP:10000"/>
        <dbReference type="Rhea" id="RHEA-COMP:10001"/>
        <dbReference type="Rhea" id="RHEA-COMP:10162"/>
        <dbReference type="Rhea" id="RHEA-COMP:10485"/>
        <dbReference type="ChEBI" id="CHEBI:17319"/>
        <dbReference type="ChEBI" id="CHEBI:33737"/>
        <dbReference type="ChEBI" id="CHEBI:33738"/>
        <dbReference type="ChEBI" id="CHEBI:57844"/>
        <dbReference type="ChEBI" id="CHEBI:57856"/>
        <dbReference type="ChEBI" id="CHEBI:59789"/>
        <dbReference type="ChEBI" id="CHEBI:74411"/>
        <dbReference type="ChEBI" id="CHEBI:74497"/>
        <dbReference type="EC" id="2.1.1.192"/>
    </reaction>
</comment>
<reference evidence="16 17" key="1">
    <citation type="submission" date="2015-11" db="EMBL/GenBank/DDBJ databases">
        <title>Description and complete genome sequence of a novel strain predominating in hypersaline microbial mats and representing a new family of the Bacteriodetes phylum.</title>
        <authorList>
            <person name="Spring S."/>
            <person name="Bunk B."/>
            <person name="Sproer C."/>
            <person name="Klenk H.-P."/>
        </authorList>
    </citation>
    <scope>NUCLEOTIDE SEQUENCE [LARGE SCALE GENOMIC DNA]</scope>
    <source>
        <strain evidence="16 17">L21-Spi-D4</strain>
    </source>
</reference>
<dbReference type="Pfam" id="PF21016">
    <property type="entry name" value="RlmN_N"/>
    <property type="match status" value="1"/>
</dbReference>
<comment type="function">
    <text evidence="14">Specifically methylates position 2 of adenine 2503 in 23S rRNA and position 2 of adenine 37 in tRNAs.</text>
</comment>
<dbReference type="PANTHER" id="PTHR30544">
    <property type="entry name" value="23S RRNA METHYLTRANSFERASE"/>
    <property type="match status" value="1"/>
</dbReference>
<keyword evidence="10 14" id="KW-0479">Metal-binding</keyword>
<dbReference type="GO" id="GO:0070475">
    <property type="term" value="P:rRNA base methylation"/>
    <property type="evidence" value="ECO:0007669"/>
    <property type="project" value="UniProtKB-UniRule"/>
</dbReference>
<comment type="similarity">
    <text evidence="2 14">Belongs to the radical SAM superfamily. RlmN family.</text>
</comment>
<dbReference type="InterPro" id="IPR048641">
    <property type="entry name" value="RlmN_N"/>
</dbReference>
<feature type="binding site" evidence="14">
    <location>
        <position position="116"/>
    </location>
    <ligand>
        <name>[4Fe-4S] cluster</name>
        <dbReference type="ChEBI" id="CHEBI:49883"/>
        <note>4Fe-4S-S-AdoMet</note>
    </ligand>
</feature>
<keyword evidence="6 14" id="KW-0489">Methyltransferase</keyword>
<keyword evidence="4 14" id="KW-0963">Cytoplasm</keyword>
<dbReference type="GO" id="GO:0070040">
    <property type="term" value="F:rRNA (adenine(2503)-C2-)-methyltransferase activity"/>
    <property type="evidence" value="ECO:0007669"/>
    <property type="project" value="UniProtKB-UniRule"/>
</dbReference>
<name>A0A0S2HZF3_9BACT</name>
<evidence type="ECO:0000256" key="8">
    <source>
        <dbReference type="ARBA" id="ARBA00022691"/>
    </source>
</evidence>
<dbReference type="InterPro" id="IPR006638">
    <property type="entry name" value="Elp3/MiaA/NifB-like_rSAM"/>
</dbReference>
<dbReference type="PROSITE" id="PS51918">
    <property type="entry name" value="RADICAL_SAM"/>
    <property type="match status" value="1"/>
</dbReference>
<keyword evidence="8 14" id="KW-0949">S-adenosyl-L-methionine</keyword>
<feature type="binding site" evidence="14">
    <location>
        <position position="112"/>
    </location>
    <ligand>
        <name>[4Fe-4S] cluster</name>
        <dbReference type="ChEBI" id="CHEBI:49883"/>
        <note>4Fe-4S-S-AdoMet</note>
    </ligand>
</feature>
<comment type="catalytic activity">
    <reaction evidence="14">
        <text>adenosine(2503) in 23S rRNA + 2 reduced [2Fe-2S]-[ferredoxin] + 2 S-adenosyl-L-methionine = 2-methyladenosine(2503) in 23S rRNA + 5'-deoxyadenosine + L-methionine + 2 oxidized [2Fe-2S]-[ferredoxin] + S-adenosyl-L-homocysteine</text>
        <dbReference type="Rhea" id="RHEA:42916"/>
        <dbReference type="Rhea" id="RHEA-COMP:10000"/>
        <dbReference type="Rhea" id="RHEA-COMP:10001"/>
        <dbReference type="Rhea" id="RHEA-COMP:10152"/>
        <dbReference type="Rhea" id="RHEA-COMP:10282"/>
        <dbReference type="ChEBI" id="CHEBI:17319"/>
        <dbReference type="ChEBI" id="CHEBI:33737"/>
        <dbReference type="ChEBI" id="CHEBI:33738"/>
        <dbReference type="ChEBI" id="CHEBI:57844"/>
        <dbReference type="ChEBI" id="CHEBI:57856"/>
        <dbReference type="ChEBI" id="CHEBI:59789"/>
        <dbReference type="ChEBI" id="CHEBI:74411"/>
        <dbReference type="ChEBI" id="CHEBI:74497"/>
        <dbReference type="EC" id="2.1.1.192"/>
    </reaction>
</comment>
<evidence type="ECO:0000256" key="6">
    <source>
        <dbReference type="ARBA" id="ARBA00022603"/>
    </source>
</evidence>
<evidence type="ECO:0000313" key="16">
    <source>
        <dbReference type="EMBL" id="ALO15317.1"/>
    </source>
</evidence>
<dbReference type="SUPFAM" id="SSF102114">
    <property type="entry name" value="Radical SAM enzymes"/>
    <property type="match status" value="1"/>
</dbReference>
<feature type="binding site" evidence="14">
    <location>
        <position position="194"/>
    </location>
    <ligand>
        <name>S-adenosyl-L-methionine</name>
        <dbReference type="ChEBI" id="CHEBI:59789"/>
    </ligand>
</feature>
<dbReference type="GO" id="GO:0030488">
    <property type="term" value="P:tRNA methylation"/>
    <property type="evidence" value="ECO:0007669"/>
    <property type="project" value="UniProtKB-UniRule"/>
</dbReference>
<keyword evidence="17" id="KW-1185">Reference proteome</keyword>
<dbReference type="InterPro" id="IPR004383">
    <property type="entry name" value="rRNA_lsu_MTrfase_RlmN/Cfr"/>
</dbReference>
<evidence type="ECO:0000256" key="5">
    <source>
        <dbReference type="ARBA" id="ARBA00022552"/>
    </source>
</evidence>
<feature type="active site" description="S-methylcysteine intermediate" evidence="14">
    <location>
        <position position="336"/>
    </location>
</feature>
<dbReference type="EMBL" id="CP013118">
    <property type="protein sequence ID" value="ALO15317.1"/>
    <property type="molecule type" value="Genomic_DNA"/>
</dbReference>
<dbReference type="GO" id="GO:0051539">
    <property type="term" value="F:4 iron, 4 sulfur cluster binding"/>
    <property type="evidence" value="ECO:0007669"/>
    <property type="project" value="UniProtKB-UniRule"/>
</dbReference>
<evidence type="ECO:0000256" key="10">
    <source>
        <dbReference type="ARBA" id="ARBA00022723"/>
    </source>
</evidence>
<evidence type="ECO:0000256" key="2">
    <source>
        <dbReference type="ARBA" id="ARBA00007544"/>
    </source>
</evidence>
<keyword evidence="5 14" id="KW-0698">rRNA processing</keyword>